<feature type="compositionally biased region" description="Low complexity" evidence="1">
    <location>
        <begin position="87"/>
        <end position="101"/>
    </location>
</feature>
<organism evidence="2">
    <name type="scientific">Arundo donax</name>
    <name type="common">Giant reed</name>
    <name type="synonym">Donax arundinaceus</name>
    <dbReference type="NCBI Taxonomy" id="35708"/>
    <lineage>
        <taxon>Eukaryota</taxon>
        <taxon>Viridiplantae</taxon>
        <taxon>Streptophyta</taxon>
        <taxon>Embryophyta</taxon>
        <taxon>Tracheophyta</taxon>
        <taxon>Spermatophyta</taxon>
        <taxon>Magnoliopsida</taxon>
        <taxon>Liliopsida</taxon>
        <taxon>Poales</taxon>
        <taxon>Poaceae</taxon>
        <taxon>PACMAD clade</taxon>
        <taxon>Arundinoideae</taxon>
        <taxon>Arundineae</taxon>
        <taxon>Arundo</taxon>
    </lineage>
</organism>
<dbReference type="EMBL" id="GBRH01247898">
    <property type="protein sequence ID" value="JAD49997.1"/>
    <property type="molecule type" value="Transcribed_RNA"/>
</dbReference>
<proteinExistence type="predicted"/>
<evidence type="ECO:0000313" key="2">
    <source>
        <dbReference type="EMBL" id="JAD49997.1"/>
    </source>
</evidence>
<evidence type="ECO:0000256" key="1">
    <source>
        <dbReference type="SAM" id="MobiDB-lite"/>
    </source>
</evidence>
<name>A0A0A9ASC7_ARUDO</name>
<reference evidence="2" key="1">
    <citation type="submission" date="2014-09" db="EMBL/GenBank/DDBJ databases">
        <authorList>
            <person name="Magalhaes I.L.F."/>
            <person name="Oliveira U."/>
            <person name="Santos F.R."/>
            <person name="Vidigal T.H.D.A."/>
            <person name="Brescovit A.D."/>
            <person name="Santos A.J."/>
        </authorList>
    </citation>
    <scope>NUCLEOTIDE SEQUENCE</scope>
    <source>
        <tissue evidence="2">Shoot tissue taken approximately 20 cm above the soil surface</tissue>
    </source>
</reference>
<sequence length="130" mass="13742">MLHILLESSARKTPVSIAPLHKTEALHPSFLQHDPAQAPDRRPRRRHGPPSSASSHTARGSPRLVGSPPPTYPSDRAAGRSTSPCARRSGNPPSLRSSSSPFTVSGADRALCAGGYNGKPTTCSGWLWTG</sequence>
<reference evidence="2" key="2">
    <citation type="journal article" date="2015" name="Data Brief">
        <title>Shoot transcriptome of the giant reed, Arundo donax.</title>
        <authorList>
            <person name="Barrero R.A."/>
            <person name="Guerrero F.D."/>
            <person name="Moolhuijzen P."/>
            <person name="Goolsby J.A."/>
            <person name="Tidwell J."/>
            <person name="Bellgard S.E."/>
            <person name="Bellgard M.I."/>
        </authorList>
    </citation>
    <scope>NUCLEOTIDE SEQUENCE</scope>
    <source>
        <tissue evidence="2">Shoot tissue taken approximately 20 cm above the soil surface</tissue>
    </source>
</reference>
<accession>A0A0A9ASC7</accession>
<dbReference type="AlphaFoldDB" id="A0A0A9ASC7"/>
<protein>
    <submittedName>
        <fullName evidence="2">Pco103361</fullName>
    </submittedName>
</protein>
<feature type="region of interest" description="Disordered" evidence="1">
    <location>
        <begin position="1"/>
        <end position="108"/>
    </location>
</feature>